<reference evidence="9 10" key="1">
    <citation type="submission" date="2020-08" db="EMBL/GenBank/DDBJ databases">
        <title>Croceimicrobium hydrocarbonivorans gen. nov., sp. nov., a novel marine bacterium isolated from a bacterial consortium that degrades polyethylene terephthalate.</title>
        <authorList>
            <person name="Liu R."/>
        </authorList>
    </citation>
    <scope>NUCLEOTIDE SEQUENCE [LARGE SCALE GENOMIC DNA]</scope>
    <source>
        <strain evidence="9 10">A20-9</strain>
    </source>
</reference>
<comment type="function">
    <text evidence="7">May have a photoreceptor function.</text>
</comment>
<proteinExistence type="inferred from homology"/>
<dbReference type="InterPro" id="IPR014729">
    <property type="entry name" value="Rossmann-like_a/b/a_fold"/>
</dbReference>
<dbReference type="InterPro" id="IPR036155">
    <property type="entry name" value="Crypto/Photolyase_N_sf"/>
</dbReference>
<dbReference type="InterPro" id="IPR014133">
    <property type="entry name" value="Cry_DASH"/>
</dbReference>
<comment type="cofactor">
    <cofactor evidence="7">
        <name>(6R)-5,10-methylene-5,6,7,8-tetrahydrofolate</name>
        <dbReference type="ChEBI" id="CHEBI:15636"/>
    </cofactor>
    <text evidence="7">Binds 1 5,10-methenyltetrahydrofolate (MTHF) per subunit.</text>
</comment>
<evidence type="ECO:0000313" key="10">
    <source>
        <dbReference type="Proteomes" id="UP000516305"/>
    </source>
</evidence>
<accession>A0A7H0VDZ0</accession>
<dbReference type="PANTHER" id="PTHR11455:SF22">
    <property type="entry name" value="CRYPTOCHROME DASH"/>
    <property type="match status" value="1"/>
</dbReference>
<feature type="binding site" evidence="6">
    <location>
        <begin position="373"/>
        <end position="375"/>
    </location>
    <ligand>
        <name>FAD</name>
        <dbReference type="ChEBI" id="CHEBI:57692"/>
    </ligand>
</feature>
<dbReference type="RefSeq" id="WP_210758474.1">
    <property type="nucleotide sequence ID" value="NZ_CP060139.1"/>
</dbReference>
<dbReference type="InterPro" id="IPR005101">
    <property type="entry name" value="Cryptochr/Photolyase_FAD-bd"/>
</dbReference>
<dbReference type="InterPro" id="IPR006050">
    <property type="entry name" value="DNA_photolyase_N"/>
</dbReference>
<feature type="domain" description="Photolyase/cryptochrome alpha/beta" evidence="8">
    <location>
        <begin position="2"/>
        <end position="132"/>
    </location>
</feature>
<keyword evidence="3 6" id="KW-0285">Flavoprotein</keyword>
<dbReference type="InterPro" id="IPR002081">
    <property type="entry name" value="Cryptochrome/DNA_photolyase_1"/>
</dbReference>
<keyword evidence="4 6" id="KW-0274">FAD</keyword>
<dbReference type="GO" id="GO:0071949">
    <property type="term" value="F:FAD binding"/>
    <property type="evidence" value="ECO:0007669"/>
    <property type="project" value="TreeGrafter"/>
</dbReference>
<dbReference type="GO" id="GO:0003677">
    <property type="term" value="F:DNA binding"/>
    <property type="evidence" value="ECO:0007669"/>
    <property type="project" value="TreeGrafter"/>
</dbReference>
<dbReference type="SUPFAM" id="SSF48173">
    <property type="entry name" value="Cryptochrome/photolyase FAD-binding domain"/>
    <property type="match status" value="1"/>
</dbReference>
<comment type="cofactor">
    <cofactor evidence="6 7">
        <name>FAD</name>
        <dbReference type="ChEBI" id="CHEBI:57692"/>
    </cofactor>
    <text evidence="6 7">Binds 1 FAD per subunit.</text>
</comment>
<dbReference type="EMBL" id="CP060139">
    <property type="protein sequence ID" value="QNR23938.1"/>
    <property type="molecule type" value="Genomic_DNA"/>
</dbReference>
<evidence type="ECO:0000313" key="9">
    <source>
        <dbReference type="EMBL" id="QNR23938.1"/>
    </source>
</evidence>
<gene>
    <name evidence="9" type="ORF">H4K34_16420</name>
</gene>
<dbReference type="Proteomes" id="UP000516305">
    <property type="component" value="Chromosome"/>
</dbReference>
<dbReference type="KEGG" id="chyd:H4K34_16420"/>
<keyword evidence="5 7" id="KW-0157">Chromophore</keyword>
<keyword evidence="10" id="KW-1185">Reference proteome</keyword>
<evidence type="ECO:0000256" key="3">
    <source>
        <dbReference type="ARBA" id="ARBA00022630"/>
    </source>
</evidence>
<name>A0A7H0VDZ0_9FLAO</name>
<sequence>MRRIVVWFKNDLRLSDNPALYQACLDADEIIPFYCFDEAFQDQFPWGFPKIGDIRKRFIWESVADLQSALEAKSAPLQIHYGSTLKALQKLQADYPFEAIYCAQEYSAEEIEAQAALESFGFRLMRFEQYSLYKSEDLPFGIEAIPKVFTEFRKKIEKYASEISILPAPAQIICPPDLKPWSLIPLDEFLSTDLKPEPRAVLHFKGGSKAAWQRLRSYFWEGNHLQSYKETRNGLVGPNYSSKFSPWLATGSISPREIYGEIKRYEKERVQNQSTYWLYFELLWRDFFRFTAAKEGDRFFKIKRHPQLESNAQFESWRLGQCGQDFVDANMRELLNTGFMSNRGRQNVASYLVRDLKLPWYLGASWFESQLIDYDVCSNYGNWTYVAGIGNDPRQDRYFNLASQAERYDPDGLHRQHWLNP</sequence>
<dbReference type="NCBIfam" id="TIGR02765">
    <property type="entry name" value="crypto_DASH"/>
    <property type="match status" value="1"/>
</dbReference>
<dbReference type="Pfam" id="PF03441">
    <property type="entry name" value="FAD_binding_7"/>
    <property type="match status" value="1"/>
</dbReference>
<feature type="binding site" evidence="6">
    <location>
        <position position="228"/>
    </location>
    <ligand>
        <name>FAD</name>
        <dbReference type="ChEBI" id="CHEBI:57692"/>
    </ligand>
</feature>
<evidence type="ECO:0000256" key="7">
    <source>
        <dbReference type="RuleBase" id="RU367151"/>
    </source>
</evidence>
<evidence type="ECO:0000256" key="6">
    <source>
        <dbReference type="PIRSR" id="PIRSR602081-1"/>
    </source>
</evidence>
<dbReference type="PROSITE" id="PS51645">
    <property type="entry name" value="PHR_CRY_ALPHA_BETA"/>
    <property type="match status" value="1"/>
</dbReference>
<dbReference type="PANTHER" id="PTHR11455">
    <property type="entry name" value="CRYPTOCHROME"/>
    <property type="match status" value="1"/>
</dbReference>
<dbReference type="Gene3D" id="1.10.579.10">
    <property type="entry name" value="DNA Cyclobutane Dipyrimidine Photolyase, subunit A, domain 3"/>
    <property type="match status" value="1"/>
</dbReference>
<evidence type="ECO:0000256" key="4">
    <source>
        <dbReference type="ARBA" id="ARBA00022827"/>
    </source>
</evidence>
<dbReference type="GO" id="GO:0003904">
    <property type="term" value="F:deoxyribodipyrimidine photo-lyase activity"/>
    <property type="evidence" value="ECO:0007669"/>
    <property type="project" value="TreeGrafter"/>
</dbReference>
<dbReference type="Gene3D" id="3.40.50.620">
    <property type="entry name" value="HUPs"/>
    <property type="match status" value="1"/>
</dbReference>
<protein>
    <recommendedName>
        <fullName evidence="2 7">Cryptochrome DASH</fullName>
    </recommendedName>
</protein>
<dbReference type="Gene3D" id="1.25.40.80">
    <property type="match status" value="1"/>
</dbReference>
<dbReference type="AlphaFoldDB" id="A0A7H0VDZ0"/>
<feature type="binding site" evidence="6">
    <location>
        <begin position="281"/>
        <end position="288"/>
    </location>
    <ligand>
        <name>FAD</name>
        <dbReference type="ChEBI" id="CHEBI:57692"/>
    </ligand>
</feature>
<feature type="binding site" evidence="6">
    <location>
        <begin position="241"/>
        <end position="245"/>
    </location>
    <ligand>
        <name>FAD</name>
        <dbReference type="ChEBI" id="CHEBI:57692"/>
    </ligand>
</feature>
<dbReference type="Pfam" id="PF00875">
    <property type="entry name" value="DNA_photolyase"/>
    <property type="match status" value="1"/>
</dbReference>
<evidence type="ECO:0000259" key="8">
    <source>
        <dbReference type="PROSITE" id="PS51645"/>
    </source>
</evidence>
<dbReference type="SUPFAM" id="SSF52425">
    <property type="entry name" value="Cryptochrome/photolyase, N-terminal domain"/>
    <property type="match status" value="1"/>
</dbReference>
<organism evidence="9 10">
    <name type="scientific">Croceimicrobium hydrocarbonivorans</name>
    <dbReference type="NCBI Taxonomy" id="2761580"/>
    <lineage>
        <taxon>Bacteria</taxon>
        <taxon>Pseudomonadati</taxon>
        <taxon>Bacteroidota</taxon>
        <taxon>Flavobacteriia</taxon>
        <taxon>Flavobacteriales</taxon>
        <taxon>Owenweeksiaceae</taxon>
        <taxon>Croceimicrobium</taxon>
    </lineage>
</organism>
<evidence type="ECO:0000256" key="5">
    <source>
        <dbReference type="ARBA" id="ARBA00022991"/>
    </source>
</evidence>
<dbReference type="GO" id="GO:0000719">
    <property type="term" value="P:photoreactive repair"/>
    <property type="evidence" value="ECO:0007669"/>
    <property type="project" value="TreeGrafter"/>
</dbReference>
<evidence type="ECO:0000256" key="1">
    <source>
        <dbReference type="ARBA" id="ARBA00005862"/>
    </source>
</evidence>
<evidence type="ECO:0000256" key="2">
    <source>
        <dbReference type="ARBA" id="ARBA00017881"/>
    </source>
</evidence>
<dbReference type="PRINTS" id="PR00147">
    <property type="entry name" value="DNAPHOTLYASE"/>
</dbReference>
<dbReference type="InterPro" id="IPR036134">
    <property type="entry name" value="Crypto/Photolyase_FAD-like_sf"/>
</dbReference>
<comment type="similarity">
    <text evidence="1 7">Belongs to the DNA photolyase class-1 family.</text>
</comment>